<dbReference type="EMBL" id="GG657451">
    <property type="protein sequence ID" value="OAT06634.1"/>
    <property type="molecule type" value="Genomic_DNA"/>
</dbReference>
<keyword evidence="2" id="KW-1185">Reference proteome</keyword>
<reference evidence="2" key="1">
    <citation type="journal article" date="2015" name="PLoS Genet.">
        <title>The dynamic genome and transcriptome of the human fungal pathogen Blastomyces and close relative Emmonsia.</title>
        <authorList>
            <person name="Munoz J.F."/>
            <person name="Gauthier G.M."/>
            <person name="Desjardins C.A."/>
            <person name="Gallo J.E."/>
            <person name="Holder J."/>
            <person name="Sullivan T.D."/>
            <person name="Marty A.J."/>
            <person name="Carmen J.C."/>
            <person name="Chen Z."/>
            <person name="Ding L."/>
            <person name="Gujja S."/>
            <person name="Magrini V."/>
            <person name="Misas E."/>
            <person name="Mitreva M."/>
            <person name="Priest M."/>
            <person name="Saif S."/>
            <person name="Whiston E.A."/>
            <person name="Young S."/>
            <person name="Zeng Q."/>
            <person name="Goldman W.E."/>
            <person name="Mardis E.R."/>
            <person name="Taylor J.W."/>
            <person name="McEwen J.G."/>
            <person name="Clay O.K."/>
            <person name="Klein B.S."/>
            <person name="Cuomo C.A."/>
        </authorList>
    </citation>
    <scope>NUCLEOTIDE SEQUENCE [LARGE SCALE GENOMIC DNA]</scope>
    <source>
        <strain evidence="2">SLH14081</strain>
    </source>
</reference>
<dbReference type="VEuPathDB" id="FungiDB:BDBG_16658"/>
<accession>A0A179UF91</accession>
<evidence type="ECO:0000313" key="2">
    <source>
        <dbReference type="Proteomes" id="UP000002038"/>
    </source>
</evidence>
<proteinExistence type="predicted"/>
<name>A0A179UF91_BLAGS</name>
<sequence length="119" mass="13856">MVTSFNKRVEIGIPRSADAIILPEEMEMYLNAPKIYGTVPECPKKVEPLEEVLKMAKCLNHLRTQEQVGNCKKRVFYVGSHISTSYKPTERAFYILYVRDMCTNMYVIFLMKRITMLVL</sequence>
<gene>
    <name evidence="1" type="ORF">BDBG_16658</name>
</gene>
<protein>
    <submittedName>
        <fullName evidence="1">Uncharacterized protein</fullName>
    </submittedName>
</protein>
<evidence type="ECO:0000313" key="1">
    <source>
        <dbReference type="EMBL" id="OAT06634.1"/>
    </source>
</evidence>
<dbReference type="RefSeq" id="XP_031577318.1">
    <property type="nucleotide sequence ID" value="XM_031724563.1"/>
</dbReference>
<organism evidence="1 2">
    <name type="scientific">Blastomyces gilchristii (strain SLH14081)</name>
    <name type="common">Blastomyces dermatitidis</name>
    <dbReference type="NCBI Taxonomy" id="559298"/>
    <lineage>
        <taxon>Eukaryota</taxon>
        <taxon>Fungi</taxon>
        <taxon>Dikarya</taxon>
        <taxon>Ascomycota</taxon>
        <taxon>Pezizomycotina</taxon>
        <taxon>Eurotiomycetes</taxon>
        <taxon>Eurotiomycetidae</taxon>
        <taxon>Onygenales</taxon>
        <taxon>Ajellomycetaceae</taxon>
        <taxon>Blastomyces</taxon>
    </lineage>
</organism>
<dbReference type="KEGG" id="bgh:BDBG_16658"/>
<dbReference type="OrthoDB" id="5422293at2759"/>
<dbReference type="Proteomes" id="UP000002038">
    <property type="component" value="Unassembled WGS sequence"/>
</dbReference>
<dbReference type="AlphaFoldDB" id="A0A179UF91"/>
<dbReference type="GeneID" id="42528704"/>